<organism evidence="1 2">
    <name type="scientific">Diploptera punctata</name>
    <name type="common">Pacific beetle cockroach</name>
    <dbReference type="NCBI Taxonomy" id="6984"/>
    <lineage>
        <taxon>Eukaryota</taxon>
        <taxon>Metazoa</taxon>
        <taxon>Ecdysozoa</taxon>
        <taxon>Arthropoda</taxon>
        <taxon>Hexapoda</taxon>
        <taxon>Insecta</taxon>
        <taxon>Pterygota</taxon>
        <taxon>Neoptera</taxon>
        <taxon>Polyneoptera</taxon>
        <taxon>Dictyoptera</taxon>
        <taxon>Blattodea</taxon>
        <taxon>Blaberoidea</taxon>
        <taxon>Blaberidae</taxon>
        <taxon>Diplopterinae</taxon>
        <taxon>Diploptera</taxon>
    </lineage>
</organism>
<proteinExistence type="predicted"/>
<evidence type="ECO:0000313" key="2">
    <source>
        <dbReference type="Proteomes" id="UP001233999"/>
    </source>
</evidence>
<protein>
    <submittedName>
        <fullName evidence="1">Uncharacterized protein</fullName>
    </submittedName>
</protein>
<reference evidence="1" key="2">
    <citation type="submission" date="2023-05" db="EMBL/GenBank/DDBJ databases">
        <authorList>
            <person name="Fouks B."/>
        </authorList>
    </citation>
    <scope>NUCLEOTIDE SEQUENCE</scope>
    <source>
        <strain evidence="1">Stay&amp;Tobe</strain>
        <tissue evidence="1">Testes</tissue>
    </source>
</reference>
<dbReference type="Proteomes" id="UP001233999">
    <property type="component" value="Unassembled WGS sequence"/>
</dbReference>
<reference evidence="1" key="1">
    <citation type="journal article" date="2023" name="IScience">
        <title>Live-bearing cockroach genome reveals convergent evolutionary mechanisms linked to viviparity in insects and beyond.</title>
        <authorList>
            <person name="Fouks B."/>
            <person name="Harrison M.C."/>
            <person name="Mikhailova A.A."/>
            <person name="Marchal E."/>
            <person name="English S."/>
            <person name="Carruthers M."/>
            <person name="Jennings E.C."/>
            <person name="Chiamaka E.L."/>
            <person name="Frigard R.A."/>
            <person name="Pippel M."/>
            <person name="Attardo G.M."/>
            <person name="Benoit J.B."/>
            <person name="Bornberg-Bauer E."/>
            <person name="Tobe S.S."/>
        </authorList>
    </citation>
    <scope>NUCLEOTIDE SEQUENCE</scope>
    <source>
        <strain evidence="1">Stay&amp;Tobe</strain>
    </source>
</reference>
<feature type="non-terminal residue" evidence="1">
    <location>
        <position position="1"/>
    </location>
</feature>
<comment type="caution">
    <text evidence="1">The sequence shown here is derived from an EMBL/GenBank/DDBJ whole genome shotgun (WGS) entry which is preliminary data.</text>
</comment>
<gene>
    <name evidence="1" type="ORF">L9F63_011693</name>
</gene>
<dbReference type="EMBL" id="JASPKZ010001607">
    <property type="protein sequence ID" value="KAJ9597472.1"/>
    <property type="molecule type" value="Genomic_DNA"/>
</dbReference>
<keyword evidence="2" id="KW-1185">Reference proteome</keyword>
<name>A0AAD8AED4_DIPPU</name>
<feature type="non-terminal residue" evidence="1">
    <location>
        <position position="77"/>
    </location>
</feature>
<evidence type="ECO:0000313" key="1">
    <source>
        <dbReference type="EMBL" id="KAJ9597472.1"/>
    </source>
</evidence>
<accession>A0AAD8AED4</accession>
<dbReference type="AlphaFoldDB" id="A0AAD8AED4"/>
<sequence>RDSVFPLVNEALHSRSNRAESLDLEEVCDEFIGRSAARRNTGYISSCPIIVNCKLWSSPVTDWIFVLSFIMQNMHAA</sequence>